<keyword evidence="11" id="KW-0732">Signal</keyword>
<reference evidence="14 15" key="1">
    <citation type="journal article" date="2020" name="Int. J. Syst. Evol. Microbiol.">
        <title>Novel acetic acid bacteria from cider fermentations: Acetobacter conturbans sp. nov. and Acetobacter fallax sp. nov.</title>
        <authorList>
            <person name="Sombolestani A.S."/>
            <person name="Cleenwerck I."/>
            <person name="Cnockaert M."/>
            <person name="Borremans W."/>
            <person name="Wieme A.D."/>
            <person name="De Vuyst L."/>
            <person name="Vandamme P."/>
        </authorList>
    </citation>
    <scope>NUCLEOTIDE SEQUENCE [LARGE SCALE GENOMIC DNA]</scope>
    <source>
        <strain evidence="14 15">LMG 1637</strain>
    </source>
</reference>
<name>A0ABX0K9H6_9PROT</name>
<evidence type="ECO:0000256" key="11">
    <source>
        <dbReference type="SAM" id="SignalP"/>
    </source>
</evidence>
<evidence type="ECO:0000256" key="8">
    <source>
        <dbReference type="PROSITE-ProRule" id="PRU01360"/>
    </source>
</evidence>
<proteinExistence type="inferred from homology"/>
<dbReference type="SUPFAM" id="SSF56935">
    <property type="entry name" value="Porins"/>
    <property type="match status" value="1"/>
</dbReference>
<keyword evidence="7 8" id="KW-0998">Cell outer membrane</keyword>
<dbReference type="PANTHER" id="PTHR47234">
    <property type="match status" value="1"/>
</dbReference>
<dbReference type="InterPro" id="IPR037066">
    <property type="entry name" value="Plug_dom_sf"/>
</dbReference>
<dbReference type="InterPro" id="IPR000531">
    <property type="entry name" value="Beta-barrel_TonB"/>
</dbReference>
<gene>
    <name evidence="14" type="ORF">GOB84_08585</name>
</gene>
<feature type="region of interest" description="Disordered" evidence="10">
    <location>
        <begin position="39"/>
        <end position="79"/>
    </location>
</feature>
<evidence type="ECO:0000256" key="10">
    <source>
        <dbReference type="SAM" id="MobiDB-lite"/>
    </source>
</evidence>
<evidence type="ECO:0000256" key="1">
    <source>
        <dbReference type="ARBA" id="ARBA00004571"/>
    </source>
</evidence>
<dbReference type="EMBL" id="WOSW01000013">
    <property type="protein sequence ID" value="NHO32615.1"/>
    <property type="molecule type" value="Genomic_DNA"/>
</dbReference>
<dbReference type="Gene3D" id="2.170.130.10">
    <property type="entry name" value="TonB-dependent receptor, plug domain"/>
    <property type="match status" value="1"/>
</dbReference>
<evidence type="ECO:0000256" key="7">
    <source>
        <dbReference type="ARBA" id="ARBA00023237"/>
    </source>
</evidence>
<comment type="subcellular location">
    <subcellularLocation>
        <location evidence="1 8">Cell outer membrane</location>
        <topology evidence="1 8">Multi-pass membrane protein</topology>
    </subcellularLocation>
</comment>
<dbReference type="Pfam" id="PF07715">
    <property type="entry name" value="Plug"/>
    <property type="match status" value="1"/>
</dbReference>
<keyword evidence="6 8" id="KW-0472">Membrane</keyword>
<evidence type="ECO:0000256" key="3">
    <source>
        <dbReference type="ARBA" id="ARBA00022452"/>
    </source>
</evidence>
<keyword evidence="5 9" id="KW-0798">TonB box</keyword>
<dbReference type="Pfam" id="PF00593">
    <property type="entry name" value="TonB_dep_Rec_b-barrel"/>
    <property type="match status" value="1"/>
</dbReference>
<evidence type="ECO:0000259" key="13">
    <source>
        <dbReference type="Pfam" id="PF07715"/>
    </source>
</evidence>
<evidence type="ECO:0000313" key="15">
    <source>
        <dbReference type="Proteomes" id="UP000615326"/>
    </source>
</evidence>
<feature type="compositionally biased region" description="Low complexity" evidence="10">
    <location>
        <begin position="61"/>
        <end position="79"/>
    </location>
</feature>
<organism evidence="14 15">
    <name type="scientific">Acetobacter fallax</name>
    <dbReference type="NCBI Taxonomy" id="1737473"/>
    <lineage>
        <taxon>Bacteria</taxon>
        <taxon>Pseudomonadati</taxon>
        <taxon>Pseudomonadota</taxon>
        <taxon>Alphaproteobacteria</taxon>
        <taxon>Acetobacterales</taxon>
        <taxon>Acetobacteraceae</taxon>
        <taxon>Acetobacter</taxon>
    </lineage>
</organism>
<dbReference type="PANTHER" id="PTHR47234:SF2">
    <property type="entry name" value="TONB-DEPENDENT RECEPTOR"/>
    <property type="match status" value="1"/>
</dbReference>
<feature type="domain" description="TonB-dependent receptor plug" evidence="13">
    <location>
        <begin position="119"/>
        <end position="236"/>
    </location>
</feature>
<accession>A0ABX0K9H6</accession>
<comment type="caution">
    <text evidence="14">The sequence shown here is derived from an EMBL/GenBank/DDBJ whole genome shotgun (WGS) entry which is preliminary data.</text>
</comment>
<feature type="signal peptide" evidence="11">
    <location>
        <begin position="1"/>
        <end position="32"/>
    </location>
</feature>
<evidence type="ECO:0000313" key="14">
    <source>
        <dbReference type="EMBL" id="NHO32615.1"/>
    </source>
</evidence>
<dbReference type="InterPro" id="IPR036942">
    <property type="entry name" value="Beta-barrel_TonB_sf"/>
</dbReference>
<feature type="chain" id="PRO_5045853607" evidence="11">
    <location>
        <begin position="33"/>
        <end position="1033"/>
    </location>
</feature>
<dbReference type="InterPro" id="IPR012910">
    <property type="entry name" value="Plug_dom"/>
</dbReference>
<keyword evidence="14" id="KW-0675">Receptor</keyword>
<protein>
    <submittedName>
        <fullName evidence="14">TonB-dependent receptor</fullName>
    </submittedName>
</protein>
<evidence type="ECO:0000256" key="4">
    <source>
        <dbReference type="ARBA" id="ARBA00022692"/>
    </source>
</evidence>
<feature type="domain" description="TonB-dependent receptor-like beta-barrel" evidence="12">
    <location>
        <begin position="480"/>
        <end position="994"/>
    </location>
</feature>
<dbReference type="PROSITE" id="PS52016">
    <property type="entry name" value="TONB_DEPENDENT_REC_3"/>
    <property type="match status" value="1"/>
</dbReference>
<sequence>MTHTPPKTLRHRKLFFLTFSAMSGMICSSAFAQSTDTQTHTTTKAHTKKARVASKTPATKTSGANPSAPASTAPATTVRATNASVVSRAAAMHSMEANPSESENVVVTGTLFHDPNAASAAPIEELTSRDLQRRGIKTVTDALQQLSSNGSGSLTNAFGSNGAFAAGASAPSLHGLTSDSTLILMDGQRLSYYPLADDGERDFVDTNWMPNSIMERIDVKEDGGSATYGADAVGGVINFITRKEIKGFEGNAEGGLSQLGIAGHQRLYATYGHGDLAKDGYNVYVNAEYQQDDAVYNRDVGYPYNTSNLTGIGGTNWINNSSNPSATYGSTQAIVAPVVNGQVVGSYRPLNASASCGKYGSPSSGTLGATNNYYGSGSAFTGCSTDTTKAYGQISPSLQRINTTAHFTANVTPRSQFTAMFTYSQTLTVAQGTTPATLQSQTQSKQDSSYDLLIPAVLPNGQLNPNDPFAAQGQAASMNYMFGDLVPTTTYYNQNFRGSTRYNGTAASKWGSDWNYDFNFVGMNSALTQTYTGYPTINGIENAVNNGTYNFVNPSENSKSVLNSIAPKDVVHDRTQEYSYEMTASKGLFRLPGGMVNLAIGGNIRWESLNAPNANPYNTADPGAQYWTINPVNAKGSRWVESGFWELGLPFHKMLKADLAGRYDHYSTSTGVDYHHYTPQANVVFKPVDEFALRGTFSRGFRVPSFSETGGETVGYIQNSISNPAWLAAHSNNSYTQAYYVGLNSVGNPNLKPEIATNFSGGAVIRPLPWITLSADYYYIKKSNYIMGNPLGQDAATISEDYVTGAALPAGVTVTPDTADPANPTATARPGLINYSYINAPWMRTDGVQLGFTASHRLPGVLHEVNWYSKGEMTFVRRFSVALPDGGGVEQFAGTIGPYNTTSASGTPRWKANWSNTFMWRKLAVTPTVYYTSGYKTVAQDAEGPGVTSCSAGLTGWDQVPSGQCHVKNYWDVDLTVNYQISPRWSVYANVYNLLGFRSPYDYATYGSYLYNSSWSGKGIVYRSFQFGVNVKL</sequence>
<dbReference type="Gene3D" id="2.40.170.20">
    <property type="entry name" value="TonB-dependent receptor, beta-barrel domain"/>
    <property type="match status" value="1"/>
</dbReference>
<evidence type="ECO:0000256" key="6">
    <source>
        <dbReference type="ARBA" id="ARBA00023136"/>
    </source>
</evidence>
<evidence type="ECO:0000256" key="2">
    <source>
        <dbReference type="ARBA" id="ARBA00022448"/>
    </source>
</evidence>
<dbReference type="Proteomes" id="UP000615326">
    <property type="component" value="Unassembled WGS sequence"/>
</dbReference>
<dbReference type="InterPro" id="IPR039426">
    <property type="entry name" value="TonB-dep_rcpt-like"/>
</dbReference>
<feature type="compositionally biased region" description="Basic residues" evidence="10">
    <location>
        <begin position="43"/>
        <end position="52"/>
    </location>
</feature>
<keyword evidence="2 8" id="KW-0813">Transport</keyword>
<evidence type="ECO:0000256" key="9">
    <source>
        <dbReference type="RuleBase" id="RU003357"/>
    </source>
</evidence>
<keyword evidence="4 8" id="KW-0812">Transmembrane</keyword>
<comment type="similarity">
    <text evidence="8 9">Belongs to the TonB-dependent receptor family.</text>
</comment>
<evidence type="ECO:0000259" key="12">
    <source>
        <dbReference type="Pfam" id="PF00593"/>
    </source>
</evidence>
<keyword evidence="15" id="KW-1185">Reference proteome</keyword>
<keyword evidence="3 8" id="KW-1134">Transmembrane beta strand</keyword>
<evidence type="ECO:0000256" key="5">
    <source>
        <dbReference type="ARBA" id="ARBA00023077"/>
    </source>
</evidence>